<dbReference type="InterPro" id="IPR048274">
    <property type="entry name" value="MC_hydratase"/>
</dbReference>
<organism evidence="1 2">
    <name type="scientific">Roseiterribacter gracilis</name>
    <dbReference type="NCBI Taxonomy" id="2812848"/>
    <lineage>
        <taxon>Bacteria</taxon>
        <taxon>Pseudomonadati</taxon>
        <taxon>Pseudomonadota</taxon>
        <taxon>Alphaproteobacteria</taxon>
        <taxon>Rhodospirillales</taxon>
        <taxon>Roseiterribacteraceae</taxon>
        <taxon>Roseiterribacter</taxon>
    </lineage>
</organism>
<evidence type="ECO:0000313" key="1">
    <source>
        <dbReference type="EMBL" id="GIL40426.1"/>
    </source>
</evidence>
<gene>
    <name evidence="1" type="ORF">TMPK1_26630</name>
</gene>
<protein>
    <submittedName>
        <fullName evidence="1">Molybdenum cofactor biosynthesis protein MoeC</fullName>
    </submittedName>
</protein>
<dbReference type="SUPFAM" id="SSF54637">
    <property type="entry name" value="Thioesterase/thiol ester dehydrase-isomerase"/>
    <property type="match status" value="1"/>
</dbReference>
<keyword evidence="2" id="KW-1185">Reference proteome</keyword>
<dbReference type="EMBL" id="BOPV01000001">
    <property type="protein sequence ID" value="GIL40426.1"/>
    <property type="molecule type" value="Genomic_DNA"/>
</dbReference>
<dbReference type="PANTHER" id="PTHR43664">
    <property type="entry name" value="MONOAMINE OXIDASE-RELATED"/>
    <property type="match status" value="1"/>
</dbReference>
<dbReference type="RefSeq" id="WP_420243524.1">
    <property type="nucleotide sequence ID" value="NZ_BOPV01000001.1"/>
</dbReference>
<reference evidence="1" key="1">
    <citation type="submission" date="2021-02" db="EMBL/GenBank/DDBJ databases">
        <title>Genome sequence of Rhodospirillales sp. strain TMPK1 isolated from soil.</title>
        <authorList>
            <person name="Nakai R."/>
            <person name="Kusada H."/>
            <person name="Tamaki H."/>
        </authorList>
    </citation>
    <scope>NUCLEOTIDE SEQUENCE</scope>
    <source>
        <strain evidence="1">TMPK1</strain>
    </source>
</reference>
<dbReference type="InterPro" id="IPR029069">
    <property type="entry name" value="HotDog_dom_sf"/>
</dbReference>
<dbReference type="InterPro" id="IPR052342">
    <property type="entry name" value="MCH/BMMD"/>
</dbReference>
<dbReference type="AlphaFoldDB" id="A0A8S8XGM8"/>
<name>A0A8S8XGM8_9PROT</name>
<proteinExistence type="predicted"/>
<dbReference type="PANTHER" id="PTHR43664:SF1">
    <property type="entry name" value="BETA-METHYLMALYL-COA DEHYDRATASE"/>
    <property type="match status" value="1"/>
</dbReference>
<dbReference type="Gene3D" id="3.10.129.10">
    <property type="entry name" value="Hotdog Thioesterase"/>
    <property type="match status" value="1"/>
</dbReference>
<dbReference type="Proteomes" id="UP000681075">
    <property type="component" value="Unassembled WGS sequence"/>
</dbReference>
<sequence length="174" mass="19664">MSGEMKQVGERRWRETFGRYYEDFVVGDVYEHRPGRTITETDNTWFTLLTMNTHPMHFDAEYAKHSEFGQRLVCSPLTVSLMIGMSVTDISQKAIANLGWTDIALTAPLFIGDTLYAESEVLEKRESKSRPGAGLVTVKTIGKKQDDTVVATFVRTALIAKRGHSIEDKPEARY</sequence>
<dbReference type="GO" id="GO:0016829">
    <property type="term" value="F:lyase activity"/>
    <property type="evidence" value="ECO:0007669"/>
    <property type="project" value="InterPro"/>
</dbReference>
<evidence type="ECO:0000313" key="2">
    <source>
        <dbReference type="Proteomes" id="UP000681075"/>
    </source>
</evidence>
<accession>A0A8S8XGM8</accession>
<comment type="caution">
    <text evidence="1">The sequence shown here is derived from an EMBL/GenBank/DDBJ whole genome shotgun (WGS) entry which is preliminary data.</text>
</comment>
<dbReference type="Pfam" id="PF19315">
    <property type="entry name" value="MC_hydratase"/>
    <property type="match status" value="1"/>
</dbReference>
<dbReference type="CDD" id="cd03451">
    <property type="entry name" value="FkbR2"/>
    <property type="match status" value="1"/>
</dbReference>